<dbReference type="GO" id="GO:0006015">
    <property type="term" value="P:5-phosphoribose 1-diphosphate biosynthetic process"/>
    <property type="evidence" value="ECO:0007669"/>
    <property type="project" value="UniProtKB-UniPathway"/>
</dbReference>
<comment type="cofactor">
    <cofactor evidence="6">
        <name>Mn(2+)</name>
        <dbReference type="ChEBI" id="CHEBI:29035"/>
    </cofactor>
    <text evidence="6">Binds 2 manganese ions.</text>
</comment>
<comment type="similarity">
    <text evidence="1 6">Belongs to the phosphopentomutase family.</text>
</comment>
<feature type="binding site" evidence="6">
    <location>
        <position position="335"/>
    </location>
    <ligand>
        <name>Mn(2+)</name>
        <dbReference type="ChEBI" id="CHEBI:29035"/>
        <label>2</label>
    </ligand>
</feature>
<feature type="domain" description="Metalloenzyme" evidence="8">
    <location>
        <begin position="3"/>
        <end position="375"/>
    </location>
</feature>
<keyword evidence="10" id="KW-1185">Reference proteome</keyword>
<dbReference type="InterPro" id="IPR006124">
    <property type="entry name" value="Metalloenzyme"/>
</dbReference>
<dbReference type="Proteomes" id="UP000266328">
    <property type="component" value="Unassembled WGS sequence"/>
</dbReference>
<dbReference type="AlphaFoldDB" id="A0A398CS34"/>
<keyword evidence="5 6" id="KW-0413">Isomerase</keyword>
<evidence type="ECO:0000256" key="6">
    <source>
        <dbReference type="HAMAP-Rule" id="MF_00740"/>
    </source>
</evidence>
<sequence>MKKRAIVIVLDSVGIGEAKDAFMYGDGGSDTLRHIYKSVPGFRLPHLEELGLKYLLDRHFDSPTGSFGIMEEKARGKDSISGHWEMMGLTLTKPFPTYPNGFPPEVINAFEKRFNTKALGNRPESGTTIIAELGEEHMRTGYPIVYTSADSVFQIAAHNDVIPLDKLYEMCDISRREILQGENLVGRVIARPFIGTPGHFVRTEDREDYAAHPLGPTTLTQVSKAGMDVIGVGKTYDLFAGEGFTQHFHTHNNEEGIQKTIELIKTSDWEGLLFTNLVDFDMLFGHRRNVAGYAVALERFDEAVPELLRSMKHDDILFISADHGCDPTFAADTDHTREYVPVLAYSPSRRGGTYLGVRETFADLGATVSEYLGVAPVAGSSFLADFS</sequence>
<keyword evidence="3 6" id="KW-0479">Metal-binding</keyword>
<dbReference type="NCBIfam" id="NF003766">
    <property type="entry name" value="PRK05362.1"/>
    <property type="match status" value="1"/>
</dbReference>
<evidence type="ECO:0000256" key="3">
    <source>
        <dbReference type="ARBA" id="ARBA00022723"/>
    </source>
</evidence>
<dbReference type="InterPro" id="IPR017850">
    <property type="entry name" value="Alkaline_phosphatase_core_sf"/>
</dbReference>
<keyword evidence="2 6" id="KW-0963">Cytoplasm</keyword>
<comment type="catalytic activity">
    <reaction evidence="6">
        <text>2-deoxy-alpha-D-ribose 1-phosphate = 2-deoxy-D-ribose 5-phosphate</text>
        <dbReference type="Rhea" id="RHEA:27658"/>
        <dbReference type="ChEBI" id="CHEBI:57259"/>
        <dbReference type="ChEBI" id="CHEBI:62877"/>
        <dbReference type="EC" id="5.4.2.7"/>
    </reaction>
</comment>
<dbReference type="InterPro" id="IPR010045">
    <property type="entry name" value="DeoB"/>
</dbReference>
<dbReference type="OrthoDB" id="9769930at2"/>
<comment type="subcellular location">
    <subcellularLocation>
        <location evidence="6">Cytoplasm</location>
    </subcellularLocation>
</comment>
<dbReference type="EMBL" id="QXIS01000020">
    <property type="protein sequence ID" value="RIE06236.1"/>
    <property type="molecule type" value="Genomic_DNA"/>
</dbReference>
<keyword evidence="4 6" id="KW-0464">Manganese</keyword>
<evidence type="ECO:0000256" key="1">
    <source>
        <dbReference type="ARBA" id="ARBA00010373"/>
    </source>
</evidence>
<feature type="binding site" evidence="6">
    <location>
        <position position="281"/>
    </location>
    <ligand>
        <name>Mn(2+)</name>
        <dbReference type="ChEBI" id="CHEBI:29035"/>
        <label>2</label>
    </ligand>
</feature>
<protein>
    <recommendedName>
        <fullName evidence="6 7">Phosphopentomutase</fullName>
        <ecNumber evidence="6 7">5.4.2.7</ecNumber>
    </recommendedName>
    <alternativeName>
        <fullName evidence="6">Phosphodeoxyribomutase</fullName>
    </alternativeName>
</protein>
<feature type="binding site" evidence="6">
    <location>
        <position position="11"/>
    </location>
    <ligand>
        <name>Mn(2+)</name>
        <dbReference type="ChEBI" id="CHEBI:29035"/>
        <label>1</label>
    </ligand>
</feature>
<dbReference type="GO" id="GO:0008973">
    <property type="term" value="F:phosphopentomutase activity"/>
    <property type="evidence" value="ECO:0007669"/>
    <property type="project" value="UniProtKB-UniRule"/>
</dbReference>
<dbReference type="PIRSF" id="PIRSF001491">
    <property type="entry name" value="Ppentomutase"/>
    <property type="match status" value="1"/>
</dbReference>
<comment type="function">
    <text evidence="6">Isomerase that catalyzes the conversion of deoxy-ribose 1-phosphate (dRib-1-P) and ribose 1-phosphate (Rib-1-P) to deoxy-ribose 5-phosphate (dRib-5-P) and ribose 5-phosphate (Rib-5-P), respectively.</text>
</comment>
<dbReference type="CDD" id="cd16009">
    <property type="entry name" value="PPM"/>
    <property type="match status" value="1"/>
</dbReference>
<dbReference type="GO" id="GO:0005829">
    <property type="term" value="C:cytosol"/>
    <property type="evidence" value="ECO:0007669"/>
    <property type="project" value="TreeGrafter"/>
</dbReference>
<dbReference type="GO" id="GO:0000287">
    <property type="term" value="F:magnesium ion binding"/>
    <property type="evidence" value="ECO:0007669"/>
    <property type="project" value="UniProtKB-UniRule"/>
</dbReference>
<dbReference type="GO" id="GO:0009117">
    <property type="term" value="P:nucleotide metabolic process"/>
    <property type="evidence" value="ECO:0007669"/>
    <property type="project" value="UniProtKB-UniRule"/>
</dbReference>
<dbReference type="FunFam" id="3.30.70.1250:FF:000001">
    <property type="entry name" value="Phosphopentomutase"/>
    <property type="match status" value="1"/>
</dbReference>
<evidence type="ECO:0000313" key="9">
    <source>
        <dbReference type="EMBL" id="RIE06236.1"/>
    </source>
</evidence>
<dbReference type="PANTHER" id="PTHR21110:SF0">
    <property type="entry name" value="PHOSPHOPENTOMUTASE"/>
    <property type="match status" value="1"/>
</dbReference>
<dbReference type="RefSeq" id="WP_119089011.1">
    <property type="nucleotide sequence ID" value="NZ_QXIS01000020.1"/>
</dbReference>
<evidence type="ECO:0000256" key="4">
    <source>
        <dbReference type="ARBA" id="ARBA00023211"/>
    </source>
</evidence>
<feature type="binding site" evidence="6">
    <location>
        <position position="286"/>
    </location>
    <ligand>
        <name>Mn(2+)</name>
        <dbReference type="ChEBI" id="CHEBI:29035"/>
        <label>2</label>
    </ligand>
</feature>
<comment type="caution">
    <text evidence="9">The sequence shown here is derived from an EMBL/GenBank/DDBJ whole genome shotgun (WGS) entry which is preliminary data.</text>
</comment>
<dbReference type="UniPathway" id="UPA00087">
    <property type="reaction ID" value="UER00173"/>
</dbReference>
<name>A0A398CS34_9BACT</name>
<dbReference type="SUPFAM" id="SSF53649">
    <property type="entry name" value="Alkaline phosphatase-like"/>
    <property type="match status" value="1"/>
</dbReference>
<dbReference type="SUPFAM" id="SSF143856">
    <property type="entry name" value="DeoB insert domain-like"/>
    <property type="match status" value="1"/>
</dbReference>
<dbReference type="GO" id="GO:0006018">
    <property type="term" value="P:2-deoxyribose 1-phosphate catabolic process"/>
    <property type="evidence" value="ECO:0007669"/>
    <property type="project" value="UniProtKB-UniRule"/>
</dbReference>
<dbReference type="HAMAP" id="MF_00740">
    <property type="entry name" value="Phosphopentomut"/>
    <property type="match status" value="1"/>
</dbReference>
<feature type="binding site" evidence="6">
    <location>
        <position position="323"/>
    </location>
    <ligand>
        <name>Mn(2+)</name>
        <dbReference type="ChEBI" id="CHEBI:29035"/>
        <label>1</label>
    </ligand>
</feature>
<dbReference type="Gene3D" id="3.40.720.10">
    <property type="entry name" value="Alkaline Phosphatase, subunit A"/>
    <property type="match status" value="1"/>
</dbReference>
<evidence type="ECO:0000256" key="2">
    <source>
        <dbReference type="ARBA" id="ARBA00022490"/>
    </source>
</evidence>
<evidence type="ECO:0000256" key="5">
    <source>
        <dbReference type="ARBA" id="ARBA00023235"/>
    </source>
</evidence>
<dbReference type="GO" id="GO:0030145">
    <property type="term" value="F:manganese ion binding"/>
    <property type="evidence" value="ECO:0007669"/>
    <property type="project" value="UniProtKB-UniRule"/>
</dbReference>
<dbReference type="InterPro" id="IPR024052">
    <property type="entry name" value="Phosphopentomutase_DeoB_cap_sf"/>
</dbReference>
<dbReference type="Pfam" id="PF01676">
    <property type="entry name" value="Metalloenzyme"/>
    <property type="match status" value="1"/>
</dbReference>
<dbReference type="PANTHER" id="PTHR21110">
    <property type="entry name" value="PHOSPHOPENTOMUTASE"/>
    <property type="match status" value="1"/>
</dbReference>
<feature type="binding site" evidence="6">
    <location>
        <position position="322"/>
    </location>
    <ligand>
        <name>Mn(2+)</name>
        <dbReference type="ChEBI" id="CHEBI:29035"/>
        <label>1</label>
    </ligand>
</feature>
<comment type="catalytic activity">
    <reaction evidence="6">
        <text>alpha-D-ribose 1-phosphate = D-ribose 5-phosphate</text>
        <dbReference type="Rhea" id="RHEA:18793"/>
        <dbReference type="ChEBI" id="CHEBI:57720"/>
        <dbReference type="ChEBI" id="CHEBI:78346"/>
        <dbReference type="EC" id="5.4.2.7"/>
    </reaction>
</comment>
<evidence type="ECO:0000256" key="7">
    <source>
        <dbReference type="NCBIfam" id="TIGR01696"/>
    </source>
</evidence>
<comment type="pathway">
    <text evidence="6">Carbohydrate degradation; 2-deoxy-D-ribose 1-phosphate degradation; D-glyceraldehyde 3-phosphate and acetaldehyde from 2-deoxy-alpha-D-ribose 1-phosphate: step 1/2.</text>
</comment>
<organism evidence="9 10">
    <name type="scientific">Candidatus Cryosericum terrychapinii</name>
    <dbReference type="NCBI Taxonomy" id="2290919"/>
    <lineage>
        <taxon>Bacteria</taxon>
        <taxon>Pseudomonadati</taxon>
        <taxon>Caldisericota/Cryosericota group</taxon>
        <taxon>Candidatus Cryosericota</taxon>
        <taxon>Candidatus Cryosericia</taxon>
        <taxon>Candidatus Cryosericales</taxon>
        <taxon>Candidatus Cryosericaceae</taxon>
        <taxon>Candidatus Cryosericum</taxon>
    </lineage>
</organism>
<dbReference type="EC" id="5.4.2.7" evidence="6 7"/>
<evidence type="ECO:0000259" key="8">
    <source>
        <dbReference type="Pfam" id="PF01676"/>
    </source>
</evidence>
<reference evidence="9 10" key="1">
    <citation type="submission" date="2018-09" db="EMBL/GenBank/DDBJ databases">
        <title>Discovery and Ecogenomic Context for Candidatus Cryosericales, a Global Caldiserica Order Active in Thawing Permafrost.</title>
        <authorList>
            <person name="Martinez M.A."/>
            <person name="Woodcroft B.J."/>
            <person name="Ignacio Espinoza J.C."/>
            <person name="Zayed A."/>
            <person name="Singleton C.M."/>
            <person name="Boyd J."/>
            <person name="Li Y.-F."/>
            <person name="Purvine S."/>
            <person name="Maughan H."/>
            <person name="Hodgkins S.B."/>
            <person name="Anderson D."/>
            <person name="Sederholm M."/>
            <person name="Temperton B."/>
            <person name="Saleska S.R."/>
            <person name="Tyson G.W."/>
            <person name="Rich V.I."/>
        </authorList>
    </citation>
    <scope>NUCLEOTIDE SEQUENCE [LARGE SCALE GENOMIC DNA]</scope>
    <source>
        <strain evidence="9 10">SMC7</strain>
    </source>
</reference>
<dbReference type="NCBIfam" id="TIGR01696">
    <property type="entry name" value="deoB"/>
    <property type="match status" value="1"/>
</dbReference>
<evidence type="ECO:0000313" key="10">
    <source>
        <dbReference type="Proteomes" id="UP000266328"/>
    </source>
</evidence>
<dbReference type="GO" id="GO:0043094">
    <property type="term" value="P:metabolic compound salvage"/>
    <property type="evidence" value="ECO:0007669"/>
    <property type="project" value="UniProtKB-UniRule"/>
</dbReference>
<gene>
    <name evidence="6" type="primary">deoB</name>
    <name evidence="9" type="ORF">SMC7_03680</name>
</gene>
<accession>A0A398CS34</accession>
<proteinExistence type="inferred from homology"/>
<dbReference type="Gene3D" id="3.30.70.1250">
    <property type="entry name" value="Phosphopentomutase"/>
    <property type="match status" value="1"/>
</dbReference>